<evidence type="ECO:0000256" key="5">
    <source>
        <dbReference type="ARBA" id="ARBA00023136"/>
    </source>
</evidence>
<dbReference type="PANTHER" id="PTHR42771:SF2">
    <property type="entry name" value="IRON(3+)-HYDROXAMATE IMPORT ATP-BINDING PROTEIN FHUC"/>
    <property type="match status" value="1"/>
</dbReference>
<reference evidence="7 8" key="1">
    <citation type="submission" date="2011-09" db="EMBL/GenBank/DDBJ databases">
        <authorList>
            <person name="Weinstock G."/>
            <person name="Sodergren E."/>
            <person name="Clifton S."/>
            <person name="Fulton L."/>
            <person name="Fulton B."/>
            <person name="Courtney L."/>
            <person name="Fronick C."/>
            <person name="Harrison M."/>
            <person name="Strong C."/>
            <person name="Farmer C."/>
            <person name="Delahaunty K."/>
            <person name="Markovic C."/>
            <person name="Hall O."/>
            <person name="Minx P."/>
            <person name="Tomlinson C."/>
            <person name="Mitreva M."/>
            <person name="Hou S."/>
            <person name="Chen J."/>
            <person name="Wollam A."/>
            <person name="Pepin K.H."/>
            <person name="Johnson M."/>
            <person name="Bhonagiri V."/>
            <person name="Zhang X."/>
            <person name="Suruliraj S."/>
            <person name="Warren W."/>
            <person name="Chinwalla A."/>
            <person name="Mardis E.R."/>
            <person name="Wilson R.K."/>
        </authorList>
    </citation>
    <scope>NUCLEOTIDE SEQUENCE [LARGE SCALE GENOMIC DNA]</scope>
    <source>
        <strain evidence="7 8">F0439</strain>
    </source>
</reference>
<keyword evidence="3" id="KW-1003">Cell membrane</keyword>
<keyword evidence="4" id="KW-0406">Ion transport</keyword>
<name>G9ZNX3_9LACO</name>
<dbReference type="Gene3D" id="3.40.50.300">
    <property type="entry name" value="P-loop containing nucleotide triphosphate hydrolases"/>
    <property type="match status" value="1"/>
</dbReference>
<comment type="subcellular location">
    <subcellularLocation>
        <location evidence="1">Cell membrane</location>
        <topology evidence="1">Peripheral membrane protein</topology>
    </subcellularLocation>
</comment>
<keyword evidence="5" id="KW-0472">Membrane</keyword>
<comment type="caution">
    <text evidence="7">The sequence shown here is derived from an EMBL/GenBank/DDBJ whole genome shotgun (WGS) entry which is preliminary data.</text>
</comment>
<dbReference type="AlphaFoldDB" id="G9ZNX3"/>
<dbReference type="Pfam" id="PF00005">
    <property type="entry name" value="ABC_tran"/>
    <property type="match status" value="1"/>
</dbReference>
<evidence type="ECO:0000259" key="6">
    <source>
        <dbReference type="Pfam" id="PF00005"/>
    </source>
</evidence>
<dbReference type="STRING" id="797515.HMPREF9103_01427"/>
<keyword evidence="8" id="KW-1185">Reference proteome</keyword>
<evidence type="ECO:0000256" key="4">
    <source>
        <dbReference type="ARBA" id="ARBA00023065"/>
    </source>
</evidence>
<feature type="domain" description="ABC transporter" evidence="6">
    <location>
        <begin position="28"/>
        <end position="74"/>
    </location>
</feature>
<dbReference type="PANTHER" id="PTHR42771">
    <property type="entry name" value="IRON(3+)-HYDROXAMATE IMPORT ATP-BINDING PROTEIN FHUC"/>
    <property type="match status" value="1"/>
</dbReference>
<keyword evidence="2" id="KW-0813">Transport</keyword>
<accession>G9ZNX3</accession>
<dbReference type="eggNOG" id="COG1120">
    <property type="taxonomic scope" value="Bacteria"/>
</dbReference>
<protein>
    <recommendedName>
        <fullName evidence="6">ABC transporter domain-containing protein</fullName>
    </recommendedName>
</protein>
<evidence type="ECO:0000256" key="3">
    <source>
        <dbReference type="ARBA" id="ARBA00022475"/>
    </source>
</evidence>
<evidence type="ECO:0000313" key="7">
    <source>
        <dbReference type="EMBL" id="EHL98610.1"/>
    </source>
</evidence>
<evidence type="ECO:0000256" key="2">
    <source>
        <dbReference type="ARBA" id="ARBA00022448"/>
    </source>
</evidence>
<dbReference type="InterPro" id="IPR051535">
    <property type="entry name" value="Siderophore_ABC-ATPase"/>
</dbReference>
<dbReference type="InterPro" id="IPR003439">
    <property type="entry name" value="ABC_transporter-like_ATP-bd"/>
</dbReference>
<organism evidence="7 8">
    <name type="scientific">Lentilactobacillus parafarraginis F0439</name>
    <dbReference type="NCBI Taxonomy" id="797515"/>
    <lineage>
        <taxon>Bacteria</taxon>
        <taxon>Bacillati</taxon>
        <taxon>Bacillota</taxon>
        <taxon>Bacilli</taxon>
        <taxon>Lactobacillales</taxon>
        <taxon>Lactobacillaceae</taxon>
        <taxon>Lentilactobacillus</taxon>
    </lineage>
</organism>
<dbReference type="GO" id="GO:0006811">
    <property type="term" value="P:monoatomic ion transport"/>
    <property type="evidence" value="ECO:0007669"/>
    <property type="project" value="UniProtKB-KW"/>
</dbReference>
<gene>
    <name evidence="7" type="ORF">HMPREF9103_01427</name>
</gene>
<evidence type="ECO:0000313" key="8">
    <source>
        <dbReference type="Proteomes" id="UP000004625"/>
    </source>
</evidence>
<dbReference type="PATRIC" id="fig|797515.3.peg.1319"/>
<dbReference type="InterPro" id="IPR027417">
    <property type="entry name" value="P-loop_NTPase"/>
</dbReference>
<proteinExistence type="predicted"/>
<dbReference type="Proteomes" id="UP000004625">
    <property type="component" value="Unassembled WGS sequence"/>
</dbReference>
<dbReference type="EMBL" id="AGEY01000070">
    <property type="protein sequence ID" value="EHL98610.1"/>
    <property type="molecule type" value="Genomic_DNA"/>
</dbReference>
<dbReference type="GO" id="GO:0005524">
    <property type="term" value="F:ATP binding"/>
    <property type="evidence" value="ECO:0007669"/>
    <property type="project" value="InterPro"/>
</dbReference>
<dbReference type="SUPFAM" id="SSF52540">
    <property type="entry name" value="P-loop containing nucleoside triphosphate hydrolases"/>
    <property type="match status" value="1"/>
</dbReference>
<evidence type="ECO:0000256" key="1">
    <source>
        <dbReference type="ARBA" id="ARBA00004202"/>
    </source>
</evidence>
<dbReference type="GO" id="GO:0005886">
    <property type="term" value="C:plasma membrane"/>
    <property type="evidence" value="ECO:0007669"/>
    <property type="project" value="UniProtKB-SubCell"/>
</dbReference>
<sequence>MLCDESNFESGPANGWLWAQKVIIDQQTVEILEGCVTGLIGPNGCGKSTLLNTLNGFEAPMAGNVELDGKQMSQYSAK</sequence>
<dbReference type="GO" id="GO:0016887">
    <property type="term" value="F:ATP hydrolysis activity"/>
    <property type="evidence" value="ECO:0007669"/>
    <property type="project" value="InterPro"/>
</dbReference>
<dbReference type="HOGENOM" id="CLU_2617595_0_0_9"/>